<evidence type="ECO:0000313" key="3">
    <source>
        <dbReference type="Proteomes" id="UP000078225"/>
    </source>
</evidence>
<protein>
    <submittedName>
        <fullName evidence="2">Uncharacterized protein</fullName>
    </submittedName>
</protein>
<name>A0A1B7KZE0_9ENTR</name>
<gene>
    <name evidence="2" type="ORF">A9B99_14345</name>
</gene>
<proteinExistence type="predicted"/>
<accession>A0A1B7KZE0</accession>
<dbReference type="RefSeq" id="WP_064600456.1">
    <property type="nucleotide sequence ID" value="NZ_LYRP01000047.1"/>
</dbReference>
<feature type="compositionally biased region" description="Basic and acidic residues" evidence="1">
    <location>
        <begin position="11"/>
        <end position="43"/>
    </location>
</feature>
<dbReference type="AlphaFoldDB" id="A0A1B7KZE0"/>
<feature type="compositionally biased region" description="Basic residues" evidence="1">
    <location>
        <begin position="1"/>
        <end position="10"/>
    </location>
</feature>
<evidence type="ECO:0000313" key="2">
    <source>
        <dbReference type="EMBL" id="OAT75489.1"/>
    </source>
</evidence>
<reference evidence="3" key="1">
    <citation type="submission" date="2016-05" db="EMBL/GenBank/DDBJ databases">
        <authorList>
            <person name="Behera P."/>
            <person name="Vaishampayan P."/>
            <person name="Singh N."/>
            <person name="Raina V."/>
            <person name="Suar M."/>
            <person name="Pattnaik A."/>
            <person name="Rastogi G."/>
        </authorList>
    </citation>
    <scope>NUCLEOTIDE SEQUENCE [LARGE SCALE GENOMIC DNA]</scope>
    <source>
        <strain evidence="3">MP23</strain>
    </source>
</reference>
<evidence type="ECO:0000256" key="1">
    <source>
        <dbReference type="SAM" id="MobiDB-lite"/>
    </source>
</evidence>
<keyword evidence="3" id="KW-1185">Reference proteome</keyword>
<organism evidence="2 3">
    <name type="scientific">Mangrovibacter phragmitis</name>
    <dbReference type="NCBI Taxonomy" id="1691903"/>
    <lineage>
        <taxon>Bacteria</taxon>
        <taxon>Pseudomonadati</taxon>
        <taxon>Pseudomonadota</taxon>
        <taxon>Gammaproteobacteria</taxon>
        <taxon>Enterobacterales</taxon>
        <taxon>Enterobacteriaceae</taxon>
        <taxon>Mangrovibacter</taxon>
    </lineage>
</organism>
<dbReference type="Proteomes" id="UP000078225">
    <property type="component" value="Unassembled WGS sequence"/>
</dbReference>
<comment type="caution">
    <text evidence="2">The sequence shown here is derived from an EMBL/GenBank/DDBJ whole genome shotgun (WGS) entry which is preliminary data.</text>
</comment>
<feature type="compositionally biased region" description="Basic and acidic residues" evidence="1">
    <location>
        <begin position="63"/>
        <end position="72"/>
    </location>
</feature>
<sequence>MNKKAKKPASVHHEESNTREQEEKIKSGLENLIKEMGENKSTEPKGLASGESGINGELLINLGKDEYEGEKS</sequence>
<dbReference type="EMBL" id="LYRP01000047">
    <property type="protein sequence ID" value="OAT75489.1"/>
    <property type="molecule type" value="Genomic_DNA"/>
</dbReference>
<feature type="region of interest" description="Disordered" evidence="1">
    <location>
        <begin position="1"/>
        <end position="72"/>
    </location>
</feature>